<protein>
    <submittedName>
        <fullName evidence="2">Uncharacterized protein</fullName>
    </submittedName>
</protein>
<feature type="transmembrane region" description="Helical" evidence="1">
    <location>
        <begin position="352"/>
        <end position="377"/>
    </location>
</feature>
<evidence type="ECO:0000256" key="1">
    <source>
        <dbReference type="SAM" id="Phobius"/>
    </source>
</evidence>
<gene>
    <name evidence="2" type="ORF">BJX67DRAFT_383469</name>
</gene>
<comment type="caution">
    <text evidence="2">The sequence shown here is derived from an EMBL/GenBank/DDBJ whole genome shotgun (WGS) entry which is preliminary data.</text>
</comment>
<keyword evidence="3" id="KW-1185">Reference proteome</keyword>
<feature type="transmembrane region" description="Helical" evidence="1">
    <location>
        <begin position="329"/>
        <end position="346"/>
    </location>
</feature>
<evidence type="ECO:0000313" key="2">
    <source>
        <dbReference type="EMBL" id="KAL2864841.1"/>
    </source>
</evidence>
<reference evidence="2 3" key="1">
    <citation type="submission" date="2024-07" db="EMBL/GenBank/DDBJ databases">
        <title>Section-level genome sequencing and comparative genomics of Aspergillus sections Usti and Cavernicolus.</title>
        <authorList>
            <consortium name="Lawrence Berkeley National Laboratory"/>
            <person name="Nybo J.L."/>
            <person name="Vesth T.C."/>
            <person name="Theobald S."/>
            <person name="Frisvad J.C."/>
            <person name="Larsen T.O."/>
            <person name="Kjaerboelling I."/>
            <person name="Rothschild-Mancinelli K."/>
            <person name="Lyhne E.K."/>
            <person name="Kogle M.E."/>
            <person name="Barry K."/>
            <person name="Clum A."/>
            <person name="Na H."/>
            <person name="Ledsgaard L."/>
            <person name="Lin J."/>
            <person name="Lipzen A."/>
            <person name="Kuo A."/>
            <person name="Riley R."/>
            <person name="Mondo S."/>
            <person name="Labutti K."/>
            <person name="Haridas S."/>
            <person name="Pangalinan J."/>
            <person name="Salamov A.A."/>
            <person name="Simmons B.A."/>
            <person name="Magnuson J.K."/>
            <person name="Chen J."/>
            <person name="Drula E."/>
            <person name="Henrissat B."/>
            <person name="Wiebenga A."/>
            <person name="Lubbers R.J."/>
            <person name="Gomes A.C."/>
            <person name="Macurrencykelacurrency M.R."/>
            <person name="Stajich J."/>
            <person name="Grigoriev I.V."/>
            <person name="Mortensen U.H."/>
            <person name="De Vries R.P."/>
            <person name="Baker S.E."/>
            <person name="Andersen M.R."/>
        </authorList>
    </citation>
    <scope>NUCLEOTIDE SEQUENCE [LARGE SCALE GENOMIC DNA]</scope>
    <source>
        <strain evidence="2 3">CBS 449.75</strain>
    </source>
</reference>
<organism evidence="2 3">
    <name type="scientific">Aspergillus lucknowensis</name>
    <dbReference type="NCBI Taxonomy" id="176173"/>
    <lineage>
        <taxon>Eukaryota</taxon>
        <taxon>Fungi</taxon>
        <taxon>Dikarya</taxon>
        <taxon>Ascomycota</taxon>
        <taxon>Pezizomycotina</taxon>
        <taxon>Eurotiomycetes</taxon>
        <taxon>Eurotiomycetidae</taxon>
        <taxon>Eurotiales</taxon>
        <taxon>Aspergillaceae</taxon>
        <taxon>Aspergillus</taxon>
        <taxon>Aspergillus subgen. Nidulantes</taxon>
    </lineage>
</organism>
<keyword evidence="1" id="KW-0472">Membrane</keyword>
<keyword evidence="1" id="KW-1133">Transmembrane helix</keyword>
<evidence type="ECO:0000313" key="3">
    <source>
        <dbReference type="Proteomes" id="UP001610432"/>
    </source>
</evidence>
<dbReference type="Proteomes" id="UP001610432">
    <property type="component" value="Unassembled WGS sequence"/>
</dbReference>
<sequence>MANSRRFLSWDPKFTKRNAELYNAENMRLHVPPGMTKIEAFLSLRVHRLMPEQYSYAALREFLERDQLDVGRLEETVPILDGSPEAENIVVFDERRDPSRLNTSSSRYWAEYAQYPPPGESICLKALSTKGLYDILKTERAGLGTSSPERRSIYIRDLSPICALALVLPVSIRYAPSLRDFLSKYITARAFFGTSIEEDTFSGPSTARKPADDSDLKVSNAYTWAIQVLQLFSNQLVKTIEAWNEFADKHLHVFHPDETPANFLPKVQGYLESLDTDVSELRFIYRTIVQRIGAFESRRSNILNTSALVEARASNTQADNIGLLTKVTVFYLPLGLMTAVFSMAFIPSTTDWWLYLGVLAAFTIISVTVSFNLAWFLQLPVSLSVLRYIRTLPKHLTTRRAKKASSVV</sequence>
<accession>A0ABR4LK18</accession>
<dbReference type="RefSeq" id="XP_070883820.1">
    <property type="nucleotide sequence ID" value="XM_071033469.1"/>
</dbReference>
<dbReference type="GeneID" id="98148541"/>
<dbReference type="Gene3D" id="1.20.58.340">
    <property type="entry name" value="Magnesium transport protein CorA, transmembrane region"/>
    <property type="match status" value="1"/>
</dbReference>
<name>A0ABR4LK18_9EURO</name>
<proteinExistence type="predicted"/>
<dbReference type="EMBL" id="JBFXLQ010000037">
    <property type="protein sequence ID" value="KAL2864841.1"/>
    <property type="molecule type" value="Genomic_DNA"/>
</dbReference>
<keyword evidence="1" id="KW-0812">Transmembrane</keyword>